<keyword evidence="3" id="KW-1185">Reference proteome</keyword>
<dbReference type="Proteomes" id="UP001176021">
    <property type="component" value="Unassembled WGS sequence"/>
</dbReference>
<proteinExistence type="predicted"/>
<name>A0ABT8QJR5_9FIRM</name>
<organism evidence="2 3">
    <name type="scientific">Desulfosporosinus nitroreducens</name>
    <dbReference type="NCBI Taxonomy" id="2018668"/>
    <lineage>
        <taxon>Bacteria</taxon>
        <taxon>Bacillati</taxon>
        <taxon>Bacillota</taxon>
        <taxon>Clostridia</taxon>
        <taxon>Eubacteriales</taxon>
        <taxon>Desulfitobacteriaceae</taxon>
        <taxon>Desulfosporosinus</taxon>
    </lineage>
</organism>
<sequence>MGTLCQYVVDKTVEGLNPPFPSARMAKLFYEFLGRYNEWKLVRRQETIGLFVVFLFALLALILPWLYPEIGISVSILTLILLFFAVKHYIKLNEKVSHLYVNVHILHHHLIGKLEVGFCDHRDPCQCVEEFRGYVLKKYDISLDIGSLR</sequence>
<comment type="caution">
    <text evidence="2">The sequence shown here is derived from an EMBL/GenBank/DDBJ whole genome shotgun (WGS) entry which is preliminary data.</text>
</comment>
<dbReference type="EMBL" id="JAMJEV010000001">
    <property type="protein sequence ID" value="MDO0821558.1"/>
    <property type="molecule type" value="Genomic_DNA"/>
</dbReference>
<evidence type="ECO:0000256" key="1">
    <source>
        <dbReference type="SAM" id="Phobius"/>
    </source>
</evidence>
<reference evidence="2" key="1">
    <citation type="submission" date="2022-05" db="EMBL/GenBank/DDBJ databases">
        <title>Expanded diversity of anoxic marine methylotrophy in a Black Sea sulfate reducing microorganism.</title>
        <authorList>
            <person name="Fischer P.Q."/>
            <person name="Stams A.J.M."/>
            <person name="Villanueva L."/>
            <person name="Sousa D.Z."/>
        </authorList>
    </citation>
    <scope>NUCLEOTIDE SEQUENCE</scope>
    <source>
        <strain evidence="2">P130</strain>
    </source>
</reference>
<gene>
    <name evidence="2" type="ORF">M8H41_01620</name>
</gene>
<keyword evidence="1" id="KW-0812">Transmembrane</keyword>
<feature type="transmembrane region" description="Helical" evidence="1">
    <location>
        <begin position="48"/>
        <end position="66"/>
    </location>
</feature>
<keyword evidence="1" id="KW-1133">Transmembrane helix</keyword>
<protein>
    <submittedName>
        <fullName evidence="2">Uncharacterized protein</fullName>
    </submittedName>
</protein>
<evidence type="ECO:0000313" key="3">
    <source>
        <dbReference type="Proteomes" id="UP001176021"/>
    </source>
</evidence>
<feature type="transmembrane region" description="Helical" evidence="1">
    <location>
        <begin position="72"/>
        <end position="90"/>
    </location>
</feature>
<evidence type="ECO:0000313" key="2">
    <source>
        <dbReference type="EMBL" id="MDO0821558.1"/>
    </source>
</evidence>
<accession>A0ABT8QJR5</accession>
<keyword evidence="1" id="KW-0472">Membrane</keyword>
<dbReference type="RefSeq" id="WP_301997704.1">
    <property type="nucleotide sequence ID" value="NZ_JAMJEV010000001.1"/>
</dbReference>